<keyword evidence="12 14" id="KW-0067">ATP-binding</keyword>
<evidence type="ECO:0000256" key="4">
    <source>
        <dbReference type="ARBA" id="ARBA00003889"/>
    </source>
</evidence>
<name>A0A5C0B7B3_9BURK</name>
<protein>
    <recommendedName>
        <fullName evidence="14">Bifunctional adenosylcobalamin biosynthesis protein</fullName>
        <ecNumber evidence="14">2.7.1.156</ecNumber>
        <ecNumber evidence="14">2.7.7.62</ecNumber>
    </recommendedName>
</protein>
<dbReference type="EC" id="2.7.1.156" evidence="14"/>
<dbReference type="PANTHER" id="PTHR34848:SF1">
    <property type="entry name" value="BIFUNCTIONAL ADENOSYLCOBALAMIN BIOSYNTHESIS PROTEIN COBU"/>
    <property type="match status" value="1"/>
</dbReference>
<comment type="pathway">
    <text evidence="6 14">Cofactor biosynthesis; adenosylcobalamin biosynthesis; adenosylcobalamin from cob(II)yrinate a,c-diamide: step 5/7.</text>
</comment>
<feature type="active site" description="GMP-histidine intermediate" evidence="15">
    <location>
        <position position="49"/>
    </location>
</feature>
<keyword evidence="11 14" id="KW-0418">Kinase</keyword>
<keyword evidence="8 14" id="KW-0169">Cobalamin biosynthesis</keyword>
<evidence type="ECO:0000256" key="5">
    <source>
        <dbReference type="ARBA" id="ARBA00004692"/>
    </source>
</evidence>
<sequence length="185" mass="19963">MTITLVLGGARSGKSRHAESVAAKTGKEVVYIATAQAGDEEMRARILLHRRRRPDAWITVETPLALADAIQKWSSPTRVVLVDCLTVWLSNLLFSDGRVYPEIGTLDLPLRLHAERAALLEVLSHPQGDLIMVANEVGLSIVPMGAISRAFVDQAGWLNQEIAARCDHAVLTVAGLPLVLKGAAC</sequence>
<dbReference type="OrthoDB" id="9788370at2"/>
<dbReference type="EC" id="2.7.7.62" evidence="14"/>
<dbReference type="Gene3D" id="3.40.50.300">
    <property type="entry name" value="P-loop containing nucleotide triphosphate hydrolases"/>
    <property type="match status" value="1"/>
</dbReference>
<dbReference type="PIRSF" id="PIRSF006135">
    <property type="entry name" value="CobU"/>
    <property type="match status" value="1"/>
</dbReference>
<dbReference type="Proteomes" id="UP000325161">
    <property type="component" value="Chromosome"/>
</dbReference>
<dbReference type="UniPathway" id="UPA00148">
    <property type="reaction ID" value="UER00236"/>
</dbReference>
<evidence type="ECO:0000256" key="3">
    <source>
        <dbReference type="ARBA" id="ARBA00001522"/>
    </source>
</evidence>
<evidence type="ECO:0000256" key="10">
    <source>
        <dbReference type="ARBA" id="ARBA00022741"/>
    </source>
</evidence>
<dbReference type="InterPro" id="IPR003203">
    <property type="entry name" value="CobU/CobP"/>
</dbReference>
<feature type="binding site" evidence="16">
    <location>
        <begin position="50"/>
        <end position="53"/>
    </location>
    <ligand>
        <name>GTP</name>
        <dbReference type="ChEBI" id="CHEBI:37565"/>
    </ligand>
</feature>
<evidence type="ECO:0000313" key="18">
    <source>
        <dbReference type="Proteomes" id="UP000325161"/>
    </source>
</evidence>
<reference evidence="17 18" key="1">
    <citation type="submission" date="2019-08" db="EMBL/GenBank/DDBJ databases">
        <title>Amphibian skin-associated Pigmentiphaga: genome sequence and occurrence across geography and hosts.</title>
        <authorList>
            <person name="Bletz M.C."/>
            <person name="Bunk B."/>
            <person name="Sproeer C."/>
            <person name="Biwer P."/>
            <person name="Reiter S."/>
            <person name="Rabemananjara F.C.E."/>
            <person name="Schulz S."/>
            <person name="Overmann J."/>
            <person name="Vences M."/>
        </authorList>
    </citation>
    <scope>NUCLEOTIDE SEQUENCE [LARGE SCALE GENOMIC DNA]</scope>
    <source>
        <strain evidence="17 18">Mada1488</strain>
    </source>
</reference>
<gene>
    <name evidence="17" type="primary">cobU</name>
    <name evidence="17" type="ORF">FXN63_26320</name>
</gene>
<evidence type="ECO:0000256" key="11">
    <source>
        <dbReference type="ARBA" id="ARBA00022777"/>
    </source>
</evidence>
<dbReference type="GO" id="GO:0043752">
    <property type="term" value="F:adenosylcobinamide kinase activity"/>
    <property type="evidence" value="ECO:0007669"/>
    <property type="project" value="UniProtKB-EC"/>
</dbReference>
<evidence type="ECO:0000313" key="17">
    <source>
        <dbReference type="EMBL" id="QEI08971.1"/>
    </source>
</evidence>
<dbReference type="Pfam" id="PF02283">
    <property type="entry name" value="CobU"/>
    <property type="match status" value="1"/>
</dbReference>
<dbReference type="RefSeq" id="WP_148818632.1">
    <property type="nucleotide sequence ID" value="NZ_CP043046.1"/>
</dbReference>
<accession>A0A5C0B7B3</accession>
<evidence type="ECO:0000256" key="8">
    <source>
        <dbReference type="ARBA" id="ARBA00022573"/>
    </source>
</evidence>
<feature type="binding site" evidence="16">
    <location>
        <position position="83"/>
    </location>
    <ligand>
        <name>GTP</name>
        <dbReference type="ChEBI" id="CHEBI:37565"/>
    </ligand>
</feature>
<comment type="similarity">
    <text evidence="7 14">Belongs to the CobU/CobP family.</text>
</comment>
<dbReference type="GO" id="GO:0005525">
    <property type="term" value="F:GTP binding"/>
    <property type="evidence" value="ECO:0007669"/>
    <property type="project" value="UniProtKB-UniRule"/>
</dbReference>
<evidence type="ECO:0000256" key="14">
    <source>
        <dbReference type="PIRNR" id="PIRNR006135"/>
    </source>
</evidence>
<dbReference type="GO" id="GO:0008820">
    <property type="term" value="F:cobinamide phosphate guanylyltransferase activity"/>
    <property type="evidence" value="ECO:0007669"/>
    <property type="project" value="UniProtKB-UniRule"/>
</dbReference>
<evidence type="ECO:0000256" key="9">
    <source>
        <dbReference type="ARBA" id="ARBA00022679"/>
    </source>
</evidence>
<feature type="binding site" evidence="16">
    <location>
        <begin position="8"/>
        <end position="15"/>
    </location>
    <ligand>
        <name>GTP</name>
        <dbReference type="ChEBI" id="CHEBI:37565"/>
    </ligand>
</feature>
<keyword evidence="9 14" id="KW-0808">Transferase</keyword>
<evidence type="ECO:0000256" key="16">
    <source>
        <dbReference type="PIRSR" id="PIRSR006135-2"/>
    </source>
</evidence>
<comment type="catalytic activity">
    <reaction evidence="3">
        <text>adenosylcob(III)inamide + GTP = adenosylcob(III)inamide phosphate + GDP + H(+)</text>
        <dbReference type="Rhea" id="RHEA:15765"/>
        <dbReference type="ChEBI" id="CHEBI:2480"/>
        <dbReference type="ChEBI" id="CHEBI:15378"/>
        <dbReference type="ChEBI" id="CHEBI:37565"/>
        <dbReference type="ChEBI" id="CHEBI:58189"/>
        <dbReference type="ChEBI" id="CHEBI:58502"/>
        <dbReference type="EC" id="2.7.1.156"/>
    </reaction>
</comment>
<evidence type="ECO:0000256" key="13">
    <source>
        <dbReference type="ARBA" id="ARBA00023134"/>
    </source>
</evidence>
<keyword evidence="13 14" id="KW-0342">GTP-binding</keyword>
<dbReference type="GO" id="GO:0005524">
    <property type="term" value="F:ATP binding"/>
    <property type="evidence" value="ECO:0007669"/>
    <property type="project" value="UniProtKB-UniRule"/>
</dbReference>
<keyword evidence="17" id="KW-0548">Nucleotidyltransferase</keyword>
<feature type="binding site" evidence="16">
    <location>
        <position position="61"/>
    </location>
    <ligand>
        <name>GTP</name>
        <dbReference type="ChEBI" id="CHEBI:37565"/>
    </ligand>
</feature>
<evidence type="ECO:0000256" key="12">
    <source>
        <dbReference type="ARBA" id="ARBA00022840"/>
    </source>
</evidence>
<feature type="binding site" evidence="16">
    <location>
        <begin position="33"/>
        <end position="35"/>
    </location>
    <ligand>
        <name>GTP</name>
        <dbReference type="ChEBI" id="CHEBI:37565"/>
    </ligand>
</feature>
<evidence type="ECO:0000256" key="7">
    <source>
        <dbReference type="ARBA" id="ARBA00007490"/>
    </source>
</evidence>
<comment type="catalytic activity">
    <reaction evidence="1 14">
        <text>adenosylcob(III)inamide + ATP = adenosylcob(III)inamide phosphate + ADP + H(+)</text>
        <dbReference type="Rhea" id="RHEA:15769"/>
        <dbReference type="ChEBI" id="CHEBI:2480"/>
        <dbReference type="ChEBI" id="CHEBI:15378"/>
        <dbReference type="ChEBI" id="CHEBI:30616"/>
        <dbReference type="ChEBI" id="CHEBI:58502"/>
        <dbReference type="ChEBI" id="CHEBI:456216"/>
        <dbReference type="EC" id="2.7.1.156"/>
    </reaction>
</comment>
<dbReference type="EMBL" id="CP043046">
    <property type="protein sequence ID" value="QEI08971.1"/>
    <property type="molecule type" value="Genomic_DNA"/>
</dbReference>
<comment type="pathway">
    <text evidence="5 14">Cofactor biosynthesis; adenosylcobalamin biosynthesis; adenosylcobalamin from cob(II)yrinate a,c-diamide: step 6/7.</text>
</comment>
<keyword evidence="18" id="KW-1185">Reference proteome</keyword>
<dbReference type="GO" id="GO:0009236">
    <property type="term" value="P:cobalamin biosynthetic process"/>
    <property type="evidence" value="ECO:0007669"/>
    <property type="project" value="UniProtKB-UniRule"/>
</dbReference>
<evidence type="ECO:0000256" key="6">
    <source>
        <dbReference type="ARBA" id="ARBA00005159"/>
    </source>
</evidence>
<proteinExistence type="inferred from homology"/>
<evidence type="ECO:0000256" key="15">
    <source>
        <dbReference type="PIRSR" id="PIRSR006135-1"/>
    </source>
</evidence>
<dbReference type="AlphaFoldDB" id="A0A5C0B7B3"/>
<dbReference type="NCBIfam" id="NF004469">
    <property type="entry name" value="PRK05800.1"/>
    <property type="match status" value="1"/>
</dbReference>
<comment type="function">
    <text evidence="4 14">Catalyzes ATP-dependent phosphorylation of adenosylcobinamide and addition of GMP to adenosylcobinamide phosphate.</text>
</comment>
<organism evidence="17 18">
    <name type="scientific">Pigmentiphaga aceris</name>
    <dbReference type="NCBI Taxonomy" id="1940612"/>
    <lineage>
        <taxon>Bacteria</taxon>
        <taxon>Pseudomonadati</taxon>
        <taxon>Pseudomonadota</taxon>
        <taxon>Betaproteobacteria</taxon>
        <taxon>Burkholderiales</taxon>
        <taxon>Alcaligenaceae</taxon>
        <taxon>Pigmentiphaga</taxon>
    </lineage>
</organism>
<evidence type="ECO:0000256" key="2">
    <source>
        <dbReference type="ARBA" id="ARBA00000711"/>
    </source>
</evidence>
<evidence type="ECO:0000256" key="1">
    <source>
        <dbReference type="ARBA" id="ARBA00000312"/>
    </source>
</evidence>
<dbReference type="PANTHER" id="PTHR34848">
    <property type="match status" value="1"/>
</dbReference>
<dbReference type="KEGG" id="pacr:FXN63_26320"/>
<keyword evidence="10 14" id="KW-0547">Nucleotide-binding</keyword>
<dbReference type="InterPro" id="IPR027417">
    <property type="entry name" value="P-loop_NTPase"/>
</dbReference>
<comment type="catalytic activity">
    <reaction evidence="2 14">
        <text>adenosylcob(III)inamide phosphate + GTP + H(+) = adenosylcob(III)inamide-GDP + diphosphate</text>
        <dbReference type="Rhea" id="RHEA:22712"/>
        <dbReference type="ChEBI" id="CHEBI:15378"/>
        <dbReference type="ChEBI" id="CHEBI:33019"/>
        <dbReference type="ChEBI" id="CHEBI:37565"/>
        <dbReference type="ChEBI" id="CHEBI:58502"/>
        <dbReference type="ChEBI" id="CHEBI:60487"/>
        <dbReference type="EC" id="2.7.7.62"/>
    </reaction>
</comment>
<dbReference type="SUPFAM" id="SSF52540">
    <property type="entry name" value="P-loop containing nucleoside triphosphate hydrolases"/>
    <property type="match status" value="1"/>
</dbReference>
<dbReference type="CDD" id="cd00544">
    <property type="entry name" value="CobU"/>
    <property type="match status" value="1"/>
</dbReference>